<evidence type="ECO:0000313" key="3">
    <source>
        <dbReference type="Proteomes" id="UP001470230"/>
    </source>
</evidence>
<evidence type="ECO:0000313" key="2">
    <source>
        <dbReference type="EMBL" id="KAK8895801.1"/>
    </source>
</evidence>
<evidence type="ECO:0000256" key="1">
    <source>
        <dbReference type="SAM" id="MobiDB-lite"/>
    </source>
</evidence>
<comment type="caution">
    <text evidence="2">The sequence shown here is derived from an EMBL/GenBank/DDBJ whole genome shotgun (WGS) entry which is preliminary data.</text>
</comment>
<evidence type="ECO:0008006" key="4">
    <source>
        <dbReference type="Google" id="ProtNLM"/>
    </source>
</evidence>
<feature type="region of interest" description="Disordered" evidence="1">
    <location>
        <begin position="68"/>
        <end position="101"/>
    </location>
</feature>
<accession>A0ABR2KYJ9</accession>
<feature type="region of interest" description="Disordered" evidence="1">
    <location>
        <begin position="1"/>
        <end position="37"/>
    </location>
</feature>
<reference evidence="2 3" key="1">
    <citation type="submission" date="2024-04" db="EMBL/GenBank/DDBJ databases">
        <title>Tritrichomonas musculus Genome.</title>
        <authorList>
            <person name="Alves-Ferreira E."/>
            <person name="Grigg M."/>
            <person name="Lorenzi H."/>
            <person name="Galac M."/>
        </authorList>
    </citation>
    <scope>NUCLEOTIDE SEQUENCE [LARGE SCALE GENOMIC DNA]</scope>
    <source>
        <strain evidence="2 3">EAF2021</strain>
    </source>
</reference>
<dbReference type="EMBL" id="JAPFFF010000002">
    <property type="protein sequence ID" value="KAK8895801.1"/>
    <property type="molecule type" value="Genomic_DNA"/>
</dbReference>
<feature type="compositionally biased region" description="Low complexity" evidence="1">
    <location>
        <begin position="130"/>
        <end position="149"/>
    </location>
</feature>
<feature type="compositionally biased region" description="Low complexity" evidence="1">
    <location>
        <begin position="68"/>
        <end position="77"/>
    </location>
</feature>
<organism evidence="2 3">
    <name type="scientific">Tritrichomonas musculus</name>
    <dbReference type="NCBI Taxonomy" id="1915356"/>
    <lineage>
        <taxon>Eukaryota</taxon>
        <taxon>Metamonada</taxon>
        <taxon>Parabasalia</taxon>
        <taxon>Tritrichomonadida</taxon>
        <taxon>Tritrichomonadidae</taxon>
        <taxon>Tritrichomonas</taxon>
    </lineage>
</organism>
<protein>
    <recommendedName>
        <fullName evidence="4">Tubby C-terminal domain-containing protein</fullName>
    </recommendedName>
</protein>
<dbReference type="Proteomes" id="UP001470230">
    <property type="component" value="Unassembled WGS sequence"/>
</dbReference>
<name>A0ABR2KYJ9_9EUKA</name>
<feature type="compositionally biased region" description="Basic and acidic residues" evidence="1">
    <location>
        <begin position="86"/>
        <end position="101"/>
    </location>
</feature>
<keyword evidence="3" id="KW-1185">Reference proteome</keyword>
<feature type="region of interest" description="Disordered" evidence="1">
    <location>
        <begin position="106"/>
        <end position="125"/>
    </location>
</feature>
<gene>
    <name evidence="2" type="ORF">M9Y10_013686</name>
</gene>
<feature type="region of interest" description="Disordered" evidence="1">
    <location>
        <begin position="130"/>
        <end position="170"/>
    </location>
</feature>
<sequence length="384" mass="43503">MRRKPGEKLFTIEFSSSYEDEEDELPSQEKIPQPSQKKTFIPTKTTTIKISKTTPKNIGGLVELSNSYSDSYSYSSNATPKLSVKRITETPKKQDSDQFEKEKDIFTIGENEQSDQLDLDDTRSKVKKTQINNNNDTQNNNTNQNNFQKQESDGDTPINVKPPPRQSLPVQIEPQNSTELQEHQQIKPENPIYLIKRETKAHLNGRRIFFNFYIGDQQVYTAKCKTKNSDHVYIMKGNDAHLSSTADAIMLIGNDGSDFSLRKKEDLGEEILTIRILPPKTTADTSRKMTISFFSPLEGTPKKIFAKSPGLNPDGKIEHDFEGRFAVESIKNAVLVSKLEGPSLMFIRKTGKDAIEIEAKFKHEDLWIFSIGIASFMSKVKGIK</sequence>
<proteinExistence type="predicted"/>